<name>A0A0F9A1B3_9ZZZZ</name>
<organism evidence="1">
    <name type="scientific">marine sediment metagenome</name>
    <dbReference type="NCBI Taxonomy" id="412755"/>
    <lineage>
        <taxon>unclassified sequences</taxon>
        <taxon>metagenomes</taxon>
        <taxon>ecological metagenomes</taxon>
    </lineage>
</organism>
<sequence length="40" mass="4455">MKKPILFTLLLLFGTVLAHSQEKNKSVSFEVKGNCGMCKN</sequence>
<gene>
    <name evidence="1" type="ORF">LCGC14_2626950</name>
</gene>
<evidence type="ECO:0000313" key="1">
    <source>
        <dbReference type="EMBL" id="KKL01543.1"/>
    </source>
</evidence>
<accession>A0A0F9A1B3</accession>
<feature type="non-terminal residue" evidence="1">
    <location>
        <position position="40"/>
    </location>
</feature>
<dbReference type="EMBL" id="LAZR01044964">
    <property type="protein sequence ID" value="KKL01543.1"/>
    <property type="molecule type" value="Genomic_DNA"/>
</dbReference>
<proteinExistence type="predicted"/>
<reference evidence="1" key="1">
    <citation type="journal article" date="2015" name="Nature">
        <title>Complex archaea that bridge the gap between prokaryotes and eukaryotes.</title>
        <authorList>
            <person name="Spang A."/>
            <person name="Saw J.H."/>
            <person name="Jorgensen S.L."/>
            <person name="Zaremba-Niedzwiedzka K."/>
            <person name="Martijn J."/>
            <person name="Lind A.E."/>
            <person name="van Eijk R."/>
            <person name="Schleper C."/>
            <person name="Guy L."/>
            <person name="Ettema T.J."/>
        </authorList>
    </citation>
    <scope>NUCLEOTIDE SEQUENCE</scope>
</reference>
<protein>
    <submittedName>
        <fullName evidence="1">Uncharacterized protein</fullName>
    </submittedName>
</protein>
<comment type="caution">
    <text evidence="1">The sequence shown here is derived from an EMBL/GenBank/DDBJ whole genome shotgun (WGS) entry which is preliminary data.</text>
</comment>
<dbReference type="AlphaFoldDB" id="A0A0F9A1B3"/>